<dbReference type="RefSeq" id="WP_345703818.1">
    <property type="nucleotide sequence ID" value="NZ_BAABKV010000001.1"/>
</dbReference>
<dbReference type="EMBL" id="JBHTAJ010000032">
    <property type="protein sequence ID" value="MFC7181471.1"/>
    <property type="molecule type" value="Genomic_DNA"/>
</dbReference>
<dbReference type="PANTHER" id="PTHR43481">
    <property type="entry name" value="FRUCTOSE-1-PHOSPHATE PHOSPHATASE"/>
    <property type="match status" value="1"/>
</dbReference>
<dbReference type="InterPro" id="IPR036412">
    <property type="entry name" value="HAD-like_sf"/>
</dbReference>
<accession>A0ABW2FW18</accession>
<dbReference type="Gene3D" id="1.10.150.240">
    <property type="entry name" value="Putative phosphatase, domain 2"/>
    <property type="match status" value="1"/>
</dbReference>
<comment type="caution">
    <text evidence="1">The sequence shown here is derived from an EMBL/GenBank/DDBJ whole genome shotgun (WGS) entry which is preliminary data.</text>
</comment>
<dbReference type="NCBIfam" id="TIGR01509">
    <property type="entry name" value="HAD-SF-IA-v3"/>
    <property type="match status" value="1"/>
</dbReference>
<dbReference type="GO" id="GO:0016787">
    <property type="term" value="F:hydrolase activity"/>
    <property type="evidence" value="ECO:0007669"/>
    <property type="project" value="UniProtKB-KW"/>
</dbReference>
<dbReference type="InterPro" id="IPR023214">
    <property type="entry name" value="HAD_sf"/>
</dbReference>
<evidence type="ECO:0000313" key="2">
    <source>
        <dbReference type="Proteomes" id="UP001596435"/>
    </source>
</evidence>
<name>A0ABW2FW18_9ACTN</name>
<dbReference type="InterPro" id="IPR023198">
    <property type="entry name" value="PGP-like_dom2"/>
</dbReference>
<dbReference type="InterPro" id="IPR006439">
    <property type="entry name" value="HAD-SF_hydro_IA"/>
</dbReference>
<reference evidence="2" key="1">
    <citation type="journal article" date="2019" name="Int. J. Syst. Evol. Microbiol.">
        <title>The Global Catalogue of Microorganisms (GCM) 10K type strain sequencing project: providing services to taxonomists for standard genome sequencing and annotation.</title>
        <authorList>
            <consortium name="The Broad Institute Genomics Platform"/>
            <consortium name="The Broad Institute Genome Sequencing Center for Infectious Disease"/>
            <person name="Wu L."/>
            <person name="Ma J."/>
        </authorList>
    </citation>
    <scope>NUCLEOTIDE SEQUENCE [LARGE SCALE GENOMIC DNA]</scope>
    <source>
        <strain evidence="2">CGMCC 1.12859</strain>
    </source>
</reference>
<dbReference type="InterPro" id="IPR051806">
    <property type="entry name" value="HAD-like_SPP"/>
</dbReference>
<dbReference type="SFLD" id="SFLDS00003">
    <property type="entry name" value="Haloacid_Dehalogenase"/>
    <property type="match status" value="1"/>
</dbReference>
<dbReference type="PANTHER" id="PTHR43481:SF4">
    <property type="entry name" value="GLYCEROL-1-PHOSPHATE PHOSPHOHYDROLASE 1-RELATED"/>
    <property type="match status" value="1"/>
</dbReference>
<dbReference type="SUPFAM" id="SSF56784">
    <property type="entry name" value="HAD-like"/>
    <property type="match status" value="1"/>
</dbReference>
<dbReference type="Gene3D" id="3.40.50.1000">
    <property type="entry name" value="HAD superfamily/HAD-like"/>
    <property type="match status" value="1"/>
</dbReference>
<dbReference type="Pfam" id="PF00702">
    <property type="entry name" value="Hydrolase"/>
    <property type="match status" value="1"/>
</dbReference>
<protein>
    <submittedName>
        <fullName evidence="1">HAD family hydrolase</fullName>
    </submittedName>
</protein>
<dbReference type="SFLD" id="SFLDG01129">
    <property type="entry name" value="C1.5:_HAD__Beta-PGM__Phosphata"/>
    <property type="match status" value="1"/>
</dbReference>
<gene>
    <name evidence="1" type="ORF">ACFQMG_18125</name>
</gene>
<sequence>MTDPAALLRGAQALIVDWDGTVVDNTAARRAALQAALAPHGIPVPTERYRALAGLPVREVIARLAADAALLPPPAEEVVARSRAALLADPAPRPIPCTLDLLQTAGSLGLPLAVASSAAAVLVHDGIQRLGLQAMLPVVVTLDDVPRGKPAPDAYLEAAHRLGAAPMRCLAVDDAKDGIAAALAAGMRTLIIHHGRLVPVATANTSGAVRAAQP</sequence>
<organism evidence="1 2">
    <name type="scientific">Kitasatospora paranensis</name>
    <dbReference type="NCBI Taxonomy" id="258053"/>
    <lineage>
        <taxon>Bacteria</taxon>
        <taxon>Bacillati</taxon>
        <taxon>Actinomycetota</taxon>
        <taxon>Actinomycetes</taxon>
        <taxon>Kitasatosporales</taxon>
        <taxon>Streptomycetaceae</taxon>
        <taxon>Kitasatospora</taxon>
    </lineage>
</organism>
<evidence type="ECO:0000313" key="1">
    <source>
        <dbReference type="EMBL" id="MFC7181471.1"/>
    </source>
</evidence>
<proteinExistence type="predicted"/>
<keyword evidence="2" id="KW-1185">Reference proteome</keyword>
<keyword evidence="1" id="KW-0378">Hydrolase</keyword>
<dbReference type="Proteomes" id="UP001596435">
    <property type="component" value="Unassembled WGS sequence"/>
</dbReference>